<evidence type="ECO:0000256" key="8">
    <source>
        <dbReference type="SAM" id="Phobius"/>
    </source>
</evidence>
<dbReference type="Proteomes" id="UP001642540">
    <property type="component" value="Unassembled WGS sequence"/>
</dbReference>
<dbReference type="InterPro" id="IPR013525">
    <property type="entry name" value="ABC2_TM"/>
</dbReference>
<evidence type="ECO:0000313" key="11">
    <source>
        <dbReference type="Proteomes" id="UP001642540"/>
    </source>
</evidence>
<dbReference type="PANTHER" id="PTHR30294">
    <property type="entry name" value="MEMBRANE COMPONENT OF ABC TRANSPORTER YHHJ-RELATED"/>
    <property type="match status" value="1"/>
</dbReference>
<keyword evidence="5 8" id="KW-0812">Transmembrane</keyword>
<name>A0ABP1Q404_9HEXA</name>
<comment type="subcellular location">
    <subcellularLocation>
        <location evidence="1">Cell membrane</location>
        <topology evidence="1">Multi-pass membrane protein</topology>
    </subcellularLocation>
</comment>
<evidence type="ECO:0000256" key="4">
    <source>
        <dbReference type="ARBA" id="ARBA00022475"/>
    </source>
</evidence>
<feature type="domain" description="ABC transmembrane type-2" evidence="9">
    <location>
        <begin position="315"/>
        <end position="544"/>
    </location>
</feature>
<dbReference type="InterPro" id="IPR047817">
    <property type="entry name" value="ABC2_TM_bact-type"/>
</dbReference>
<feature type="transmembrane region" description="Helical" evidence="8">
    <location>
        <begin position="519"/>
        <end position="540"/>
    </location>
</feature>
<sequence>MKSQTWKVSSMSRCTSEENNNCSLRGFTLTEFGEKKNQSKYDRVNNVPTLDADVKLEENNSLEQGAAIVCHNVTKWYNNREPVLSDLNMRVPCGSVVDSRGNNRNACAQLEAQLPCCPTPNPETRGYRLATVKNTTAGQLQQTLTRIKTLVYKNFIVMIRNILLLSFVVWIPAAEMYTSNIAFEFNPKSLKMGIINLETNLTVCTNIIPNNQNCSLQNLSCEYLAAVDPDIIEFVNFDSAEDAEAAVHSGWLRGYLVFPQELSQNLYTFAIHGASTSDSVYNSTIVIARFDETNKAASISIKWELFNALDKFLSNVLMSCGLDPRTGISPLQYGQPIYGKPYANLDMREFTLPGVAIIVTFFFPIIVMGTRFIEERNCGMLVRSFVQGAQPWEICVAYLLSEFWVLMAQAILVFIVAVPIGGLEFAGSIWLALALLLLNGYCGSAFGILLGSVCHEKLEVGILTIGVFFPNIFLSGIGWPVEGMPEKLQTIVNILPCTLPAESLRSIVARGLEFSDHRVWPGFVALFVHMLFYSGLIMLIQRRKYTK</sequence>
<dbReference type="Pfam" id="PF12698">
    <property type="entry name" value="ABC2_membrane_3"/>
    <property type="match status" value="1"/>
</dbReference>
<feature type="transmembrane region" description="Helical" evidence="8">
    <location>
        <begin position="429"/>
        <end position="453"/>
    </location>
</feature>
<evidence type="ECO:0000259" key="9">
    <source>
        <dbReference type="PROSITE" id="PS51012"/>
    </source>
</evidence>
<reference evidence="10 11" key="1">
    <citation type="submission" date="2024-08" db="EMBL/GenBank/DDBJ databases">
        <authorList>
            <person name="Cucini C."/>
            <person name="Frati F."/>
        </authorList>
    </citation>
    <scope>NUCLEOTIDE SEQUENCE [LARGE SCALE GENOMIC DNA]</scope>
</reference>
<dbReference type="InterPro" id="IPR051449">
    <property type="entry name" value="ABC-2_transporter_component"/>
</dbReference>
<gene>
    <name evidence="10" type="ORF">ODALV1_LOCUS5985</name>
</gene>
<feature type="transmembrane region" description="Helical" evidence="8">
    <location>
        <begin position="350"/>
        <end position="373"/>
    </location>
</feature>
<comment type="similarity">
    <text evidence="2">Belongs to the ABC-2 integral membrane protein family.</text>
</comment>
<feature type="transmembrane region" description="Helical" evidence="8">
    <location>
        <begin position="460"/>
        <end position="479"/>
    </location>
</feature>
<evidence type="ECO:0000256" key="3">
    <source>
        <dbReference type="ARBA" id="ARBA00022448"/>
    </source>
</evidence>
<keyword evidence="7 8" id="KW-0472">Membrane</keyword>
<comment type="caution">
    <text evidence="10">The sequence shown here is derived from an EMBL/GenBank/DDBJ whole genome shotgun (WGS) entry which is preliminary data.</text>
</comment>
<dbReference type="PROSITE" id="PS51012">
    <property type="entry name" value="ABC_TM2"/>
    <property type="match status" value="1"/>
</dbReference>
<evidence type="ECO:0000256" key="2">
    <source>
        <dbReference type="ARBA" id="ARBA00007783"/>
    </source>
</evidence>
<accession>A0ABP1Q404</accession>
<evidence type="ECO:0000256" key="1">
    <source>
        <dbReference type="ARBA" id="ARBA00004651"/>
    </source>
</evidence>
<evidence type="ECO:0000313" key="10">
    <source>
        <dbReference type="EMBL" id="CAL8085041.1"/>
    </source>
</evidence>
<dbReference type="PANTHER" id="PTHR30294:SF38">
    <property type="entry name" value="TRANSPORT PERMEASE PROTEIN"/>
    <property type="match status" value="1"/>
</dbReference>
<keyword evidence="3" id="KW-0813">Transport</keyword>
<keyword evidence="11" id="KW-1185">Reference proteome</keyword>
<evidence type="ECO:0000256" key="7">
    <source>
        <dbReference type="ARBA" id="ARBA00023136"/>
    </source>
</evidence>
<organism evidence="10 11">
    <name type="scientific">Orchesella dallaii</name>
    <dbReference type="NCBI Taxonomy" id="48710"/>
    <lineage>
        <taxon>Eukaryota</taxon>
        <taxon>Metazoa</taxon>
        <taxon>Ecdysozoa</taxon>
        <taxon>Arthropoda</taxon>
        <taxon>Hexapoda</taxon>
        <taxon>Collembola</taxon>
        <taxon>Entomobryomorpha</taxon>
        <taxon>Entomobryoidea</taxon>
        <taxon>Orchesellidae</taxon>
        <taxon>Orchesellinae</taxon>
        <taxon>Orchesella</taxon>
    </lineage>
</organism>
<evidence type="ECO:0000256" key="5">
    <source>
        <dbReference type="ARBA" id="ARBA00022692"/>
    </source>
</evidence>
<keyword evidence="4" id="KW-1003">Cell membrane</keyword>
<dbReference type="EMBL" id="CAXLJM020000019">
    <property type="protein sequence ID" value="CAL8085041.1"/>
    <property type="molecule type" value="Genomic_DNA"/>
</dbReference>
<feature type="transmembrane region" description="Helical" evidence="8">
    <location>
        <begin position="150"/>
        <end position="171"/>
    </location>
</feature>
<proteinExistence type="inferred from homology"/>
<evidence type="ECO:0000256" key="6">
    <source>
        <dbReference type="ARBA" id="ARBA00022989"/>
    </source>
</evidence>
<feature type="transmembrane region" description="Helical" evidence="8">
    <location>
        <begin position="394"/>
        <end position="417"/>
    </location>
</feature>
<protein>
    <recommendedName>
        <fullName evidence="9">ABC transmembrane type-2 domain-containing protein</fullName>
    </recommendedName>
</protein>
<keyword evidence="6 8" id="KW-1133">Transmembrane helix</keyword>